<dbReference type="Gene3D" id="1.10.1040.20">
    <property type="entry name" value="ProC-like, C-terminal domain"/>
    <property type="match status" value="1"/>
</dbReference>
<feature type="domain" description="Putative oxidoreductase/dehydrogenase Rossmann-like" evidence="1">
    <location>
        <begin position="22"/>
        <end position="142"/>
    </location>
</feature>
<dbReference type="SUPFAM" id="SSF51735">
    <property type="entry name" value="NAD(P)-binding Rossmann-fold domains"/>
    <property type="match status" value="1"/>
</dbReference>
<sequence>MVSKEQDLTRDFIVLLPRKRGDKMKIGFIGAGKVGFSLGKYLQNNCSQNDVEIVGYFSKSLKSAKSAADFTSTKLYINLENILKDSDTLFLTVPDGSISQIWDYMRNLDIRNKNICHCSGSISSTAFFDAQNKGAYAYSIHPLCAINDRYEAYKNLANAVFTIEGNSEHLDSLMQIFQKCGNDIIKIDTQKKALYHASAVMASNLVTALFATSIDLLNHCGVDKKMAKNILLPLLQGNVANLTTFDIKDALTGPVERNDVVTIKKHLNVFNQENLNQEKEIYKLLSQKLIEIAQSKNSLKDYSEMKEVFDSEKYSINI</sequence>
<evidence type="ECO:0000313" key="3">
    <source>
        <dbReference type="EMBL" id="MCB6829071.1"/>
    </source>
</evidence>
<dbReference type="InterPro" id="IPR019665">
    <property type="entry name" value="OxRdtase/DH_put_Rossmann_dom"/>
</dbReference>
<dbReference type="AlphaFoldDB" id="A0AAW4UA07"/>
<evidence type="ECO:0000259" key="2">
    <source>
        <dbReference type="Pfam" id="PF10728"/>
    </source>
</evidence>
<comment type="caution">
    <text evidence="3">The sequence shown here is derived from an EMBL/GenBank/DDBJ whole genome shotgun (WGS) entry which is preliminary data.</text>
</comment>
<dbReference type="InterPro" id="IPR036291">
    <property type="entry name" value="NAD(P)-bd_dom_sf"/>
</dbReference>
<dbReference type="InterPro" id="IPR018931">
    <property type="entry name" value="DUF2520"/>
</dbReference>
<dbReference type="PANTHER" id="PTHR40459">
    <property type="entry name" value="CONSERVED HYPOTHETICAL ALANINE AND LEUCINE RICH PROTEIN"/>
    <property type="match status" value="1"/>
</dbReference>
<organism evidence="3 4">
    <name type="scientific">Megamonas funiformis</name>
    <dbReference type="NCBI Taxonomy" id="437897"/>
    <lineage>
        <taxon>Bacteria</taxon>
        <taxon>Bacillati</taxon>
        <taxon>Bacillota</taxon>
        <taxon>Negativicutes</taxon>
        <taxon>Selenomonadales</taxon>
        <taxon>Selenomonadaceae</taxon>
        <taxon>Megamonas</taxon>
    </lineage>
</organism>
<dbReference type="InterPro" id="IPR037108">
    <property type="entry name" value="TM1727-like_C_sf"/>
</dbReference>
<dbReference type="InterPro" id="IPR008927">
    <property type="entry name" value="6-PGluconate_DH-like_C_sf"/>
</dbReference>
<gene>
    <name evidence="3" type="ORF">LIY65_10230</name>
</gene>
<dbReference type="SUPFAM" id="SSF48179">
    <property type="entry name" value="6-phosphogluconate dehydrogenase C-terminal domain-like"/>
    <property type="match status" value="1"/>
</dbReference>
<protein>
    <submittedName>
        <fullName evidence="3">DUF2520 domain-containing protein</fullName>
    </submittedName>
</protein>
<reference evidence="3" key="1">
    <citation type="submission" date="2021-10" db="EMBL/GenBank/DDBJ databases">
        <title>Collection of gut derived symbiotic bacterial strains cultured from healthy donors.</title>
        <authorList>
            <person name="Lin H."/>
            <person name="Littmann E."/>
            <person name="Claire K."/>
            <person name="Pamer E."/>
        </authorList>
    </citation>
    <scope>NUCLEOTIDE SEQUENCE</scope>
    <source>
        <strain evidence="3">MSK.7.16</strain>
    </source>
</reference>
<dbReference type="Proteomes" id="UP001198190">
    <property type="component" value="Unassembled WGS sequence"/>
</dbReference>
<dbReference type="Gene3D" id="3.40.50.720">
    <property type="entry name" value="NAD(P)-binding Rossmann-like Domain"/>
    <property type="match status" value="1"/>
</dbReference>
<dbReference type="PANTHER" id="PTHR40459:SF1">
    <property type="entry name" value="CONSERVED HYPOTHETICAL ALANINE AND LEUCINE RICH PROTEIN"/>
    <property type="match status" value="1"/>
</dbReference>
<evidence type="ECO:0000313" key="4">
    <source>
        <dbReference type="Proteomes" id="UP001198190"/>
    </source>
</evidence>
<accession>A0AAW4UA07</accession>
<dbReference type="Pfam" id="PF10727">
    <property type="entry name" value="Rossmann-like"/>
    <property type="match status" value="1"/>
</dbReference>
<dbReference type="Pfam" id="PF10728">
    <property type="entry name" value="DUF2520"/>
    <property type="match status" value="1"/>
</dbReference>
<evidence type="ECO:0000259" key="1">
    <source>
        <dbReference type="Pfam" id="PF10727"/>
    </source>
</evidence>
<feature type="domain" description="DUF2520" evidence="2">
    <location>
        <begin position="160"/>
        <end position="288"/>
    </location>
</feature>
<proteinExistence type="predicted"/>
<name>A0AAW4UA07_9FIRM</name>
<dbReference type="EMBL" id="JAJCGD010000034">
    <property type="protein sequence ID" value="MCB6829071.1"/>
    <property type="molecule type" value="Genomic_DNA"/>
</dbReference>